<sequence>MSFNCSYRHLQPAQEQTLATQTLEAVNTSSAYSQILSHMLLNENDVTFTDMVVRQEKQTERVPLVIGYWLGMK</sequence>
<dbReference type="GeneID" id="25918708"/>
<proteinExistence type="predicted"/>
<feature type="non-terminal residue" evidence="1">
    <location>
        <position position="73"/>
    </location>
</feature>
<dbReference type="EMBL" id="KQ256098">
    <property type="protein sequence ID" value="KNC69287.1"/>
    <property type="molecule type" value="Genomic_DNA"/>
</dbReference>
<dbReference type="RefSeq" id="XP_014143189.1">
    <property type="nucleotide sequence ID" value="XM_014287714.1"/>
</dbReference>
<keyword evidence="2" id="KW-1185">Reference proteome</keyword>
<organism evidence="1 2">
    <name type="scientific">Sphaeroforma arctica JP610</name>
    <dbReference type="NCBI Taxonomy" id="667725"/>
    <lineage>
        <taxon>Eukaryota</taxon>
        <taxon>Ichthyosporea</taxon>
        <taxon>Ichthyophonida</taxon>
        <taxon>Sphaeroforma</taxon>
    </lineage>
</organism>
<protein>
    <submittedName>
        <fullName evidence="1">Uncharacterized protein</fullName>
    </submittedName>
</protein>
<name>A0A0L0EXT2_9EUKA</name>
<dbReference type="AlphaFoldDB" id="A0A0L0EXT2"/>
<evidence type="ECO:0000313" key="1">
    <source>
        <dbReference type="EMBL" id="KNC69287.1"/>
    </source>
</evidence>
<reference evidence="1 2" key="1">
    <citation type="submission" date="2011-02" db="EMBL/GenBank/DDBJ databases">
        <title>The Genome Sequence of Sphaeroforma arctica JP610.</title>
        <authorList>
            <consortium name="The Broad Institute Genome Sequencing Platform"/>
            <person name="Russ C."/>
            <person name="Cuomo C."/>
            <person name="Young S.K."/>
            <person name="Zeng Q."/>
            <person name="Gargeya S."/>
            <person name="Alvarado L."/>
            <person name="Berlin A."/>
            <person name="Chapman S.B."/>
            <person name="Chen Z."/>
            <person name="Freedman E."/>
            <person name="Gellesch M."/>
            <person name="Goldberg J."/>
            <person name="Griggs A."/>
            <person name="Gujja S."/>
            <person name="Heilman E."/>
            <person name="Heiman D."/>
            <person name="Howarth C."/>
            <person name="Mehta T."/>
            <person name="Neiman D."/>
            <person name="Pearson M."/>
            <person name="Roberts A."/>
            <person name="Saif S."/>
            <person name="Shea T."/>
            <person name="Shenoy N."/>
            <person name="Sisk P."/>
            <person name="Stolte C."/>
            <person name="Sykes S."/>
            <person name="White J."/>
            <person name="Yandava C."/>
            <person name="Burger G."/>
            <person name="Gray M.W."/>
            <person name="Holland P.W.H."/>
            <person name="King N."/>
            <person name="Lang F.B.F."/>
            <person name="Roger A.J."/>
            <person name="Ruiz-Trillo I."/>
            <person name="Haas B."/>
            <person name="Nusbaum C."/>
            <person name="Birren B."/>
        </authorList>
    </citation>
    <scope>NUCLEOTIDE SEQUENCE [LARGE SCALE GENOMIC DNA]</scope>
    <source>
        <strain evidence="1 2">JP610</strain>
    </source>
</reference>
<evidence type="ECO:0000313" key="2">
    <source>
        <dbReference type="Proteomes" id="UP000054560"/>
    </source>
</evidence>
<gene>
    <name evidence="1" type="ORF">SARC_18204</name>
</gene>
<dbReference type="Proteomes" id="UP000054560">
    <property type="component" value="Unassembled WGS sequence"/>
</dbReference>
<accession>A0A0L0EXT2</accession>